<accession>A0ACC2H1U0</accession>
<organism evidence="1 2">
    <name type="scientific">Dallia pectoralis</name>
    <name type="common">Alaska blackfish</name>
    <dbReference type="NCBI Taxonomy" id="75939"/>
    <lineage>
        <taxon>Eukaryota</taxon>
        <taxon>Metazoa</taxon>
        <taxon>Chordata</taxon>
        <taxon>Craniata</taxon>
        <taxon>Vertebrata</taxon>
        <taxon>Euteleostomi</taxon>
        <taxon>Actinopterygii</taxon>
        <taxon>Neopterygii</taxon>
        <taxon>Teleostei</taxon>
        <taxon>Protacanthopterygii</taxon>
        <taxon>Esociformes</taxon>
        <taxon>Umbridae</taxon>
        <taxon>Dallia</taxon>
    </lineage>
</organism>
<sequence length="479" mass="53619">MDRIAAVCLYRQNLIQSATMIAESEITQFGVRFDTARDACVAALYASHIVCTGAISRRVSFCINQVVFAEAMKLACHFVFDVWIPPWTKIPNMKDCPDLRRYMEKVNKNRLKALNKLSFGQICLETNAVYKLCTAACLPDVCPRVVDIQGHFACKVLGYILTQIHEQCLKTSVKNGHLCISGIDAMFFSETEIKGGNDAAQEMLMMCSTCKVPAREGKTPKMKNYKLCTYRHATNHNAPHIRRGQSSARKKVGSVTVPLEAVYDILAIYAPDAHSGFWSKFGVAMVEAYDEGHFEDVNAFGQCSSESDDKQTPTPRLTFTLDFSEDPDKIHLRVNRHNHGHLFELEEDWEWKDAADVFNKIHGADVFSVDMLKRDYAATMMVAKGEVFTARPQRSLNLSAMIRALRESNGRAALAVRRGLTDGSGTQEPQAQSRPPRELPKTGSQTGKRANAQKSRDSVDTQRLKKRKRAKLATAKPDD</sequence>
<evidence type="ECO:0000313" key="2">
    <source>
        <dbReference type="Proteomes" id="UP001157502"/>
    </source>
</evidence>
<reference evidence="1" key="1">
    <citation type="submission" date="2021-05" db="EMBL/GenBank/DDBJ databases">
        <authorList>
            <person name="Pan Q."/>
            <person name="Jouanno E."/>
            <person name="Zahm M."/>
            <person name="Klopp C."/>
            <person name="Cabau C."/>
            <person name="Louis A."/>
            <person name="Berthelot C."/>
            <person name="Parey E."/>
            <person name="Roest Crollius H."/>
            <person name="Montfort J."/>
            <person name="Robinson-Rechavi M."/>
            <person name="Bouchez O."/>
            <person name="Lampietro C."/>
            <person name="Lopez Roques C."/>
            <person name="Donnadieu C."/>
            <person name="Postlethwait J."/>
            <person name="Bobe J."/>
            <person name="Dillon D."/>
            <person name="Chandos A."/>
            <person name="von Hippel F."/>
            <person name="Guiguen Y."/>
        </authorList>
    </citation>
    <scope>NUCLEOTIDE SEQUENCE</scope>
    <source>
        <strain evidence="1">YG-Jan2019</strain>
    </source>
</reference>
<name>A0ACC2H1U0_DALPE</name>
<comment type="caution">
    <text evidence="1">The sequence shown here is derived from an EMBL/GenBank/DDBJ whole genome shotgun (WGS) entry which is preliminary data.</text>
</comment>
<evidence type="ECO:0000313" key="1">
    <source>
        <dbReference type="EMBL" id="KAJ8009802.1"/>
    </source>
</evidence>
<gene>
    <name evidence="1" type="ORF">DPEC_G00067990</name>
</gene>
<keyword evidence="2" id="KW-1185">Reference proteome</keyword>
<dbReference type="Proteomes" id="UP001157502">
    <property type="component" value="Chromosome 6"/>
</dbReference>
<dbReference type="EMBL" id="CM055733">
    <property type="protein sequence ID" value="KAJ8009802.1"/>
    <property type="molecule type" value="Genomic_DNA"/>
</dbReference>
<protein>
    <submittedName>
        <fullName evidence="1">Uncharacterized protein</fullName>
    </submittedName>
</protein>
<proteinExistence type="predicted"/>